<name>A0A6F9DKN7_9ASCI</name>
<evidence type="ECO:0000256" key="4">
    <source>
        <dbReference type="ARBA" id="ARBA00023274"/>
    </source>
</evidence>
<dbReference type="AlphaFoldDB" id="A0A6F9DKN7"/>
<keyword evidence="3" id="KW-0496">Mitochondrion</keyword>
<protein>
    <submittedName>
        <fullName evidence="6">28S ribosomal protein S30, mitochondrial-like</fullName>
    </submittedName>
</protein>
<feature type="compositionally biased region" description="Basic and acidic residues" evidence="5">
    <location>
        <begin position="546"/>
        <end position="555"/>
    </location>
</feature>
<dbReference type="EMBL" id="LR788145">
    <property type="protein sequence ID" value="CAB3264007.1"/>
    <property type="molecule type" value="mRNA"/>
</dbReference>
<evidence type="ECO:0000256" key="1">
    <source>
        <dbReference type="ARBA" id="ARBA00004173"/>
    </source>
</evidence>
<feature type="compositionally biased region" description="Basic residues" evidence="5">
    <location>
        <begin position="575"/>
        <end position="584"/>
    </location>
</feature>
<dbReference type="PANTHER" id="PTHR13014:SF3">
    <property type="entry name" value="LARGE RIBOSOMAL SUBUNIT PROTEIN ML65"/>
    <property type="match status" value="1"/>
</dbReference>
<evidence type="ECO:0000256" key="2">
    <source>
        <dbReference type="ARBA" id="ARBA00022980"/>
    </source>
</evidence>
<dbReference type="InterPro" id="IPR039982">
    <property type="entry name" value="Ribosomal_mL65"/>
</dbReference>
<gene>
    <name evidence="6" type="primary">Mrps30</name>
</gene>
<accession>A0A6F9DKN7</accession>
<comment type="subcellular location">
    <subcellularLocation>
        <location evidence="1">Mitochondrion</location>
    </subcellularLocation>
</comment>
<organism evidence="6">
    <name type="scientific">Phallusia mammillata</name>
    <dbReference type="NCBI Taxonomy" id="59560"/>
    <lineage>
        <taxon>Eukaryota</taxon>
        <taxon>Metazoa</taxon>
        <taxon>Chordata</taxon>
        <taxon>Tunicata</taxon>
        <taxon>Ascidiacea</taxon>
        <taxon>Phlebobranchia</taxon>
        <taxon>Ascidiidae</taxon>
        <taxon>Phallusia</taxon>
    </lineage>
</organism>
<proteinExistence type="evidence at transcript level"/>
<dbReference type="InterPro" id="IPR010793">
    <property type="entry name" value="Ribosomal_mL37/mL65"/>
</dbReference>
<keyword evidence="2 6" id="KW-0689">Ribosomal protein</keyword>
<dbReference type="Pfam" id="PF07147">
    <property type="entry name" value="PDCD9"/>
    <property type="match status" value="2"/>
</dbReference>
<feature type="region of interest" description="Disordered" evidence="5">
    <location>
        <begin position="546"/>
        <end position="584"/>
    </location>
</feature>
<evidence type="ECO:0000256" key="5">
    <source>
        <dbReference type="SAM" id="MobiDB-lite"/>
    </source>
</evidence>
<keyword evidence="4" id="KW-0687">Ribonucleoprotein</keyword>
<sequence>MSVKRASLDFTKRWVFASPNSSEIVSRQISTGGYLHEKKKAYFDKRWMRQAGKPLPWKLYKEPILASNRRKTWEYPVSDTDKASWKHSRWFDQYSQRWIPFHPRAQGFDINYKRKREALFDAENLQQLFPLLLDNHNYKKYIIRPFNHQFSTTNMSYFYQHLTHTKYVHGLPYQVENATVSKEEIDNLERVVQDSLLYTSMHSDENDSLKKHEQKKQILTRIFQYLVSSQISENEFLENSIVDYDANNSMFWFRGRGFLKWTKSDDLPVAYQSHDSPLLQIRSDKQLSNFSNTAGNFSMSGEIPTFYTTPHVLGVPRDQYRNSISAGYRMFVGNQYVNYQTALNDERLGDLVPPIRTDQPYGHTQLHLLPHDYSRDWYEDGMEHGDITNEIEEHLKANGIMSGWVWNAAQAHFDMHWMDNDIAQPYCSQTIVTDGQWLSFFCYQLNTIAIDPDNIESNSMRNLCYGKTSVKLYEISPDGAIEVNQEALELLMKFISTGAARHRHLADDSEATEAHDLTLPVQEPDPENPALECQKPLHKVELEKELARQKEEESNSAKQLAESAQPEEEVTMPKRLLRILGSKR</sequence>
<reference evidence="6" key="1">
    <citation type="submission" date="2020-04" db="EMBL/GenBank/DDBJ databases">
        <authorList>
            <person name="Neveu A P."/>
        </authorList>
    </citation>
    <scope>NUCLEOTIDE SEQUENCE</scope>
    <source>
        <tissue evidence="6">Whole embryo</tissue>
    </source>
</reference>
<dbReference type="PANTHER" id="PTHR13014">
    <property type="entry name" value="MITOCHONDRIAL 28S RIBOSOMAL PROTEIN S30/P52 PRO-APOTOTIC PROTEIN"/>
    <property type="match status" value="1"/>
</dbReference>
<dbReference type="GO" id="GO:0005762">
    <property type="term" value="C:mitochondrial large ribosomal subunit"/>
    <property type="evidence" value="ECO:0007669"/>
    <property type="project" value="TreeGrafter"/>
</dbReference>
<dbReference type="GO" id="GO:0003735">
    <property type="term" value="F:structural constituent of ribosome"/>
    <property type="evidence" value="ECO:0007669"/>
    <property type="project" value="InterPro"/>
</dbReference>
<evidence type="ECO:0000256" key="3">
    <source>
        <dbReference type="ARBA" id="ARBA00023128"/>
    </source>
</evidence>
<dbReference type="GO" id="GO:0006412">
    <property type="term" value="P:translation"/>
    <property type="evidence" value="ECO:0007669"/>
    <property type="project" value="InterPro"/>
</dbReference>
<evidence type="ECO:0000313" key="6">
    <source>
        <dbReference type="EMBL" id="CAB3264007.1"/>
    </source>
</evidence>